<dbReference type="InterPro" id="IPR001873">
    <property type="entry name" value="ENaC"/>
</dbReference>
<dbReference type="AlphaFoldDB" id="B4JQ03"/>
<protein>
    <submittedName>
        <fullName evidence="14">GH13616</fullName>
    </submittedName>
</protein>
<dbReference type="PANTHER" id="PTHR11690">
    <property type="entry name" value="AMILORIDE-SENSITIVE SODIUM CHANNEL-RELATED"/>
    <property type="match status" value="1"/>
</dbReference>
<dbReference type="OrthoDB" id="6628406at2759"/>
<accession>B4JQ03</accession>
<evidence type="ECO:0000256" key="13">
    <source>
        <dbReference type="SAM" id="Phobius"/>
    </source>
</evidence>
<evidence type="ECO:0000256" key="6">
    <source>
        <dbReference type="ARBA" id="ARBA00022989"/>
    </source>
</evidence>
<evidence type="ECO:0000256" key="1">
    <source>
        <dbReference type="ARBA" id="ARBA00004141"/>
    </source>
</evidence>
<comment type="subcellular location">
    <subcellularLocation>
        <location evidence="1">Membrane</location>
        <topology evidence="1">Multi-pass membrane protein</topology>
    </subcellularLocation>
</comment>
<evidence type="ECO:0000256" key="3">
    <source>
        <dbReference type="ARBA" id="ARBA00022448"/>
    </source>
</evidence>
<feature type="transmembrane region" description="Helical" evidence="13">
    <location>
        <begin position="32"/>
        <end position="53"/>
    </location>
</feature>
<dbReference type="InParanoid" id="B4JQ03"/>
<dbReference type="EMBL" id="CH916372">
    <property type="protein sequence ID" value="EDV98983.1"/>
    <property type="molecule type" value="Genomic_DNA"/>
</dbReference>
<keyword evidence="15" id="KW-1185">Reference proteome</keyword>
<dbReference type="STRING" id="7222.B4JQ03"/>
<keyword evidence="7" id="KW-0915">Sodium</keyword>
<keyword evidence="6 13" id="KW-1133">Transmembrane helix</keyword>
<keyword evidence="5 12" id="KW-0812">Transmembrane</keyword>
<evidence type="ECO:0000256" key="4">
    <source>
        <dbReference type="ARBA" id="ARBA00022461"/>
    </source>
</evidence>
<dbReference type="PhylomeDB" id="B4JQ03"/>
<evidence type="ECO:0000256" key="2">
    <source>
        <dbReference type="ARBA" id="ARBA00007193"/>
    </source>
</evidence>
<evidence type="ECO:0000256" key="8">
    <source>
        <dbReference type="ARBA" id="ARBA00023065"/>
    </source>
</evidence>
<dbReference type="Pfam" id="PF00858">
    <property type="entry name" value="ASC"/>
    <property type="match status" value="1"/>
</dbReference>
<evidence type="ECO:0000256" key="12">
    <source>
        <dbReference type="RuleBase" id="RU000679"/>
    </source>
</evidence>
<keyword evidence="9 13" id="KW-0472">Membrane</keyword>
<evidence type="ECO:0000313" key="15">
    <source>
        <dbReference type="Proteomes" id="UP000001070"/>
    </source>
</evidence>
<evidence type="ECO:0000256" key="10">
    <source>
        <dbReference type="ARBA" id="ARBA00023201"/>
    </source>
</evidence>
<keyword evidence="8 12" id="KW-0406">Ion transport</keyword>
<dbReference type="eggNOG" id="KOG4294">
    <property type="taxonomic scope" value="Eukaryota"/>
</dbReference>
<dbReference type="HOGENOM" id="CLU_024950_2_1_1"/>
<dbReference type="Proteomes" id="UP000001070">
    <property type="component" value="Unassembled WGS sequence"/>
</dbReference>
<dbReference type="GO" id="GO:0005886">
    <property type="term" value="C:plasma membrane"/>
    <property type="evidence" value="ECO:0007669"/>
    <property type="project" value="TreeGrafter"/>
</dbReference>
<gene>
    <name evidence="14" type="primary">Dgri\GH13616</name>
    <name evidence="14" type="ORF">Dgri_GH13616</name>
</gene>
<comment type="similarity">
    <text evidence="2 12">Belongs to the amiloride-sensitive sodium channel (TC 1.A.6) family.</text>
</comment>
<dbReference type="OMA" id="LTHYPFY"/>
<keyword evidence="4 12" id="KW-0894">Sodium channel</keyword>
<evidence type="ECO:0000256" key="5">
    <source>
        <dbReference type="ARBA" id="ARBA00022692"/>
    </source>
</evidence>
<dbReference type="Gene3D" id="1.10.287.820">
    <property type="entry name" value="Acid-sensing ion channel domain"/>
    <property type="match status" value="1"/>
</dbReference>
<dbReference type="GO" id="GO:0015280">
    <property type="term" value="F:ligand-gated sodium channel activity"/>
    <property type="evidence" value="ECO:0007669"/>
    <property type="project" value="TreeGrafter"/>
</dbReference>
<name>B4JQ03_DROGR</name>
<reference evidence="14 15" key="1">
    <citation type="journal article" date="2007" name="Nature">
        <title>Evolution of genes and genomes on the Drosophila phylogeny.</title>
        <authorList>
            <consortium name="Drosophila 12 Genomes Consortium"/>
            <person name="Clark A.G."/>
            <person name="Eisen M.B."/>
            <person name="Smith D.R."/>
            <person name="Bergman C.M."/>
            <person name="Oliver B."/>
            <person name="Markow T.A."/>
            <person name="Kaufman T.C."/>
            <person name="Kellis M."/>
            <person name="Gelbart W."/>
            <person name="Iyer V.N."/>
            <person name="Pollard D.A."/>
            <person name="Sackton T.B."/>
            <person name="Larracuente A.M."/>
            <person name="Singh N.D."/>
            <person name="Abad J.P."/>
            <person name="Abt D.N."/>
            <person name="Adryan B."/>
            <person name="Aguade M."/>
            <person name="Akashi H."/>
            <person name="Anderson W.W."/>
            <person name="Aquadro C.F."/>
            <person name="Ardell D.H."/>
            <person name="Arguello R."/>
            <person name="Artieri C.G."/>
            <person name="Barbash D.A."/>
            <person name="Barker D."/>
            <person name="Barsanti P."/>
            <person name="Batterham P."/>
            <person name="Batzoglou S."/>
            <person name="Begun D."/>
            <person name="Bhutkar A."/>
            <person name="Blanco E."/>
            <person name="Bosak S.A."/>
            <person name="Bradley R.K."/>
            <person name="Brand A.D."/>
            <person name="Brent M.R."/>
            <person name="Brooks A.N."/>
            <person name="Brown R.H."/>
            <person name="Butlin R.K."/>
            <person name="Caggese C."/>
            <person name="Calvi B.R."/>
            <person name="Bernardo de Carvalho A."/>
            <person name="Caspi A."/>
            <person name="Castrezana S."/>
            <person name="Celniker S.E."/>
            <person name="Chang J.L."/>
            <person name="Chapple C."/>
            <person name="Chatterji S."/>
            <person name="Chinwalla A."/>
            <person name="Civetta A."/>
            <person name="Clifton S.W."/>
            <person name="Comeron J.M."/>
            <person name="Costello J.C."/>
            <person name="Coyne J.A."/>
            <person name="Daub J."/>
            <person name="David R.G."/>
            <person name="Delcher A.L."/>
            <person name="Delehaunty K."/>
            <person name="Do C.B."/>
            <person name="Ebling H."/>
            <person name="Edwards K."/>
            <person name="Eickbush T."/>
            <person name="Evans J.D."/>
            <person name="Filipski A."/>
            <person name="Findeiss S."/>
            <person name="Freyhult E."/>
            <person name="Fulton L."/>
            <person name="Fulton R."/>
            <person name="Garcia A.C."/>
            <person name="Gardiner A."/>
            <person name="Garfield D.A."/>
            <person name="Garvin B.E."/>
            <person name="Gibson G."/>
            <person name="Gilbert D."/>
            <person name="Gnerre S."/>
            <person name="Godfrey J."/>
            <person name="Good R."/>
            <person name="Gotea V."/>
            <person name="Gravely B."/>
            <person name="Greenberg A.J."/>
            <person name="Griffiths-Jones S."/>
            <person name="Gross S."/>
            <person name="Guigo R."/>
            <person name="Gustafson E.A."/>
            <person name="Haerty W."/>
            <person name="Hahn M.W."/>
            <person name="Halligan D.L."/>
            <person name="Halpern A.L."/>
            <person name="Halter G.M."/>
            <person name="Han M.V."/>
            <person name="Heger A."/>
            <person name="Hillier L."/>
            <person name="Hinrichs A.S."/>
            <person name="Holmes I."/>
            <person name="Hoskins R.A."/>
            <person name="Hubisz M.J."/>
            <person name="Hultmark D."/>
            <person name="Huntley M.A."/>
            <person name="Jaffe D.B."/>
            <person name="Jagadeeshan S."/>
            <person name="Jeck W.R."/>
            <person name="Johnson J."/>
            <person name="Jones C.D."/>
            <person name="Jordan W.C."/>
            <person name="Karpen G.H."/>
            <person name="Kataoka E."/>
            <person name="Keightley P.D."/>
            <person name="Kheradpour P."/>
            <person name="Kirkness E.F."/>
            <person name="Koerich L.B."/>
            <person name="Kristiansen K."/>
            <person name="Kudrna D."/>
            <person name="Kulathinal R.J."/>
            <person name="Kumar S."/>
            <person name="Kwok R."/>
            <person name="Lander E."/>
            <person name="Langley C.H."/>
            <person name="Lapoint R."/>
            <person name="Lazzaro B.P."/>
            <person name="Lee S.J."/>
            <person name="Levesque L."/>
            <person name="Li R."/>
            <person name="Lin C.F."/>
            <person name="Lin M.F."/>
            <person name="Lindblad-Toh K."/>
            <person name="Llopart A."/>
            <person name="Long M."/>
            <person name="Low L."/>
            <person name="Lozovsky E."/>
            <person name="Lu J."/>
            <person name="Luo M."/>
            <person name="Machado C.A."/>
            <person name="Makalowski W."/>
            <person name="Marzo M."/>
            <person name="Matsuda M."/>
            <person name="Matzkin L."/>
            <person name="McAllister B."/>
            <person name="McBride C.S."/>
            <person name="McKernan B."/>
            <person name="McKernan K."/>
            <person name="Mendez-Lago M."/>
            <person name="Minx P."/>
            <person name="Mollenhauer M.U."/>
            <person name="Montooth K."/>
            <person name="Mount S.M."/>
            <person name="Mu X."/>
            <person name="Myers E."/>
            <person name="Negre B."/>
            <person name="Newfeld S."/>
            <person name="Nielsen R."/>
            <person name="Noor M.A."/>
            <person name="O'Grady P."/>
            <person name="Pachter L."/>
            <person name="Papaceit M."/>
            <person name="Parisi M.J."/>
            <person name="Parisi M."/>
            <person name="Parts L."/>
            <person name="Pedersen J.S."/>
            <person name="Pesole G."/>
            <person name="Phillippy A.M."/>
            <person name="Ponting C.P."/>
            <person name="Pop M."/>
            <person name="Porcelli D."/>
            <person name="Powell J.R."/>
            <person name="Prohaska S."/>
            <person name="Pruitt K."/>
            <person name="Puig M."/>
            <person name="Quesneville H."/>
            <person name="Ram K.R."/>
            <person name="Rand D."/>
            <person name="Rasmussen M.D."/>
            <person name="Reed L.K."/>
            <person name="Reenan R."/>
            <person name="Reily A."/>
            <person name="Remington K.A."/>
            <person name="Rieger T.T."/>
            <person name="Ritchie M.G."/>
            <person name="Robin C."/>
            <person name="Rogers Y.H."/>
            <person name="Rohde C."/>
            <person name="Rozas J."/>
            <person name="Rubenfield M.J."/>
            <person name="Ruiz A."/>
            <person name="Russo S."/>
            <person name="Salzberg S.L."/>
            <person name="Sanchez-Gracia A."/>
            <person name="Saranga D.J."/>
            <person name="Sato H."/>
            <person name="Schaeffer S.W."/>
            <person name="Schatz M.C."/>
            <person name="Schlenke T."/>
            <person name="Schwartz R."/>
            <person name="Segarra C."/>
            <person name="Singh R.S."/>
            <person name="Sirot L."/>
            <person name="Sirota M."/>
            <person name="Sisneros N.B."/>
            <person name="Smith C.D."/>
            <person name="Smith T.F."/>
            <person name="Spieth J."/>
            <person name="Stage D.E."/>
            <person name="Stark A."/>
            <person name="Stephan W."/>
            <person name="Strausberg R.L."/>
            <person name="Strempel S."/>
            <person name="Sturgill D."/>
            <person name="Sutton G."/>
            <person name="Sutton G.G."/>
            <person name="Tao W."/>
            <person name="Teichmann S."/>
            <person name="Tobari Y.N."/>
            <person name="Tomimura Y."/>
            <person name="Tsolas J.M."/>
            <person name="Valente V.L."/>
            <person name="Venter E."/>
            <person name="Venter J.C."/>
            <person name="Vicario S."/>
            <person name="Vieira F.G."/>
            <person name="Vilella A.J."/>
            <person name="Villasante A."/>
            <person name="Walenz B."/>
            <person name="Wang J."/>
            <person name="Wasserman M."/>
            <person name="Watts T."/>
            <person name="Wilson D."/>
            <person name="Wilson R.K."/>
            <person name="Wing R.A."/>
            <person name="Wolfner M.F."/>
            <person name="Wong A."/>
            <person name="Wong G.K."/>
            <person name="Wu C.I."/>
            <person name="Wu G."/>
            <person name="Yamamoto D."/>
            <person name="Yang H.P."/>
            <person name="Yang S.P."/>
            <person name="Yorke J.A."/>
            <person name="Yoshida K."/>
            <person name="Zdobnov E."/>
            <person name="Zhang P."/>
            <person name="Zhang Y."/>
            <person name="Zimin A.V."/>
            <person name="Baldwin J."/>
            <person name="Abdouelleil A."/>
            <person name="Abdulkadir J."/>
            <person name="Abebe A."/>
            <person name="Abera B."/>
            <person name="Abreu J."/>
            <person name="Acer S.C."/>
            <person name="Aftuck L."/>
            <person name="Alexander A."/>
            <person name="An P."/>
            <person name="Anderson E."/>
            <person name="Anderson S."/>
            <person name="Arachi H."/>
            <person name="Azer M."/>
            <person name="Bachantsang P."/>
            <person name="Barry A."/>
            <person name="Bayul T."/>
            <person name="Berlin A."/>
            <person name="Bessette D."/>
            <person name="Bloom T."/>
            <person name="Blye J."/>
            <person name="Boguslavskiy L."/>
            <person name="Bonnet C."/>
            <person name="Boukhgalter B."/>
            <person name="Bourzgui I."/>
            <person name="Brown A."/>
            <person name="Cahill P."/>
            <person name="Channer S."/>
            <person name="Cheshatsang Y."/>
            <person name="Chuda L."/>
            <person name="Citroen M."/>
            <person name="Collymore A."/>
            <person name="Cooke P."/>
            <person name="Costello M."/>
            <person name="D'Aco K."/>
            <person name="Daza R."/>
            <person name="De Haan G."/>
            <person name="DeGray S."/>
            <person name="DeMaso C."/>
            <person name="Dhargay N."/>
            <person name="Dooley K."/>
            <person name="Dooley E."/>
            <person name="Doricent M."/>
            <person name="Dorje P."/>
            <person name="Dorjee K."/>
            <person name="Dupes A."/>
            <person name="Elong R."/>
            <person name="Falk J."/>
            <person name="Farina A."/>
            <person name="Faro S."/>
            <person name="Ferguson D."/>
            <person name="Fisher S."/>
            <person name="Foley C.D."/>
            <person name="Franke A."/>
            <person name="Friedrich D."/>
            <person name="Gadbois L."/>
            <person name="Gearin G."/>
            <person name="Gearin C.R."/>
            <person name="Giannoukos G."/>
            <person name="Goode T."/>
            <person name="Graham J."/>
            <person name="Grandbois E."/>
            <person name="Grewal S."/>
            <person name="Gyaltsen K."/>
            <person name="Hafez N."/>
            <person name="Hagos B."/>
            <person name="Hall J."/>
            <person name="Henson C."/>
            <person name="Hollinger A."/>
            <person name="Honan T."/>
            <person name="Huard M.D."/>
            <person name="Hughes L."/>
            <person name="Hurhula B."/>
            <person name="Husby M.E."/>
            <person name="Kamat A."/>
            <person name="Kanga B."/>
            <person name="Kashin S."/>
            <person name="Khazanovich D."/>
            <person name="Kisner P."/>
            <person name="Lance K."/>
            <person name="Lara M."/>
            <person name="Lee W."/>
            <person name="Lennon N."/>
            <person name="Letendre F."/>
            <person name="LeVine R."/>
            <person name="Lipovsky A."/>
            <person name="Liu X."/>
            <person name="Liu J."/>
            <person name="Liu S."/>
            <person name="Lokyitsang T."/>
            <person name="Lokyitsang Y."/>
            <person name="Lubonja R."/>
            <person name="Lui A."/>
            <person name="MacDonald P."/>
            <person name="Magnisalis V."/>
            <person name="Maru K."/>
            <person name="Matthews C."/>
            <person name="McCusker W."/>
            <person name="McDonough S."/>
            <person name="Mehta T."/>
            <person name="Meldrim J."/>
            <person name="Meneus L."/>
            <person name="Mihai O."/>
            <person name="Mihalev A."/>
            <person name="Mihova T."/>
            <person name="Mittelman R."/>
            <person name="Mlenga V."/>
            <person name="Montmayeur A."/>
            <person name="Mulrain L."/>
            <person name="Navidi A."/>
            <person name="Naylor J."/>
            <person name="Negash T."/>
            <person name="Nguyen T."/>
            <person name="Nguyen N."/>
            <person name="Nicol R."/>
            <person name="Norbu C."/>
            <person name="Norbu N."/>
            <person name="Novod N."/>
            <person name="O'Neill B."/>
            <person name="Osman S."/>
            <person name="Markiewicz E."/>
            <person name="Oyono O.L."/>
            <person name="Patti C."/>
            <person name="Phunkhang P."/>
            <person name="Pierre F."/>
            <person name="Priest M."/>
            <person name="Raghuraman S."/>
            <person name="Rege F."/>
            <person name="Reyes R."/>
            <person name="Rise C."/>
            <person name="Rogov P."/>
            <person name="Ross K."/>
            <person name="Ryan E."/>
            <person name="Settipalli S."/>
            <person name="Shea T."/>
            <person name="Sherpa N."/>
            <person name="Shi L."/>
            <person name="Shih D."/>
            <person name="Sparrow T."/>
            <person name="Spaulding J."/>
            <person name="Stalker J."/>
            <person name="Stange-Thomann N."/>
            <person name="Stavropoulos S."/>
            <person name="Stone C."/>
            <person name="Strader C."/>
            <person name="Tesfaye S."/>
            <person name="Thomson T."/>
            <person name="Thoulutsang Y."/>
            <person name="Thoulutsang D."/>
            <person name="Topham K."/>
            <person name="Topping I."/>
            <person name="Tsamla T."/>
            <person name="Vassiliev H."/>
            <person name="Vo A."/>
            <person name="Wangchuk T."/>
            <person name="Wangdi T."/>
            <person name="Weiand M."/>
            <person name="Wilkinson J."/>
            <person name="Wilson A."/>
            <person name="Yadav S."/>
            <person name="Young G."/>
            <person name="Yu Q."/>
            <person name="Zembek L."/>
            <person name="Zhong D."/>
            <person name="Zimmer A."/>
            <person name="Zwirko Z."/>
            <person name="Jaffe D.B."/>
            <person name="Alvarez P."/>
            <person name="Brockman W."/>
            <person name="Butler J."/>
            <person name="Chin C."/>
            <person name="Gnerre S."/>
            <person name="Grabherr M."/>
            <person name="Kleber M."/>
            <person name="Mauceli E."/>
            <person name="MacCallum I."/>
        </authorList>
    </citation>
    <scope>NUCLEOTIDE SEQUENCE [LARGE SCALE GENOMIC DNA]</scope>
    <source>
        <strain evidence="15">Tucson 15287-2541.00</strain>
    </source>
</reference>
<sequence length="433" mass="50204">MIFTFISLYFNTCCIHGFRYLVNSMLILLERLLWLILLVLSIYYCIISCLSSVERFQTKSTHIGLERNSYYFKTSMPAVTICPMQRLNKTFFDQYCLGKVKGKAKDELFDFLENLANSTYTNFKDIPQYDSIDDSLQKLDIEPKDYMKLIYNLTYDGTYEPIEKLRIRCVDGQVILKVRQILTEFGLCYLCSSYLGEEYSSRYLIFGMYPESNKHLTSQQVVDVKRATFFDKDVGFTLMGFDVTAIDSYIHSAFEVMKVDNNFGYSPEGAAYEPEVEEIVADAELETETSIKQRKCRYYHESNLTHYPFYTKNTCLQECRINLAYRVCKCIPHFYPNRIANPKPVCSYKILKSCFANHAGYFLKFYENDIDEKPAICYCEQNCIDAVIKLKSALAMRGAKQLLGSMGKFVFHEHLAKESIQAASHLFVYGSFG</sequence>
<dbReference type="FunCoup" id="B4JQ03">
    <property type="interactions" value="2"/>
</dbReference>
<keyword evidence="3 12" id="KW-0813">Transport</keyword>
<evidence type="ECO:0000313" key="14">
    <source>
        <dbReference type="EMBL" id="EDV98983.1"/>
    </source>
</evidence>
<dbReference type="PANTHER" id="PTHR11690:SF179">
    <property type="entry name" value="PICKPOCKET 10"/>
    <property type="match status" value="1"/>
</dbReference>
<keyword evidence="11 12" id="KW-0407">Ion channel</keyword>
<organism evidence="15">
    <name type="scientific">Drosophila grimshawi</name>
    <name type="common">Hawaiian fruit fly</name>
    <name type="synonym">Idiomyia grimshawi</name>
    <dbReference type="NCBI Taxonomy" id="7222"/>
    <lineage>
        <taxon>Eukaryota</taxon>
        <taxon>Metazoa</taxon>
        <taxon>Ecdysozoa</taxon>
        <taxon>Arthropoda</taxon>
        <taxon>Hexapoda</taxon>
        <taxon>Insecta</taxon>
        <taxon>Pterygota</taxon>
        <taxon>Neoptera</taxon>
        <taxon>Endopterygota</taxon>
        <taxon>Diptera</taxon>
        <taxon>Brachycera</taxon>
        <taxon>Muscomorpha</taxon>
        <taxon>Ephydroidea</taxon>
        <taxon>Drosophilidae</taxon>
        <taxon>Drosophila</taxon>
        <taxon>Hawaiian Drosophila</taxon>
    </lineage>
</organism>
<evidence type="ECO:0000256" key="11">
    <source>
        <dbReference type="ARBA" id="ARBA00023303"/>
    </source>
</evidence>
<evidence type="ECO:0000256" key="9">
    <source>
        <dbReference type="ARBA" id="ARBA00023136"/>
    </source>
</evidence>
<keyword evidence="10 12" id="KW-0739">Sodium transport</keyword>
<proteinExistence type="inferred from homology"/>
<evidence type="ECO:0000256" key="7">
    <source>
        <dbReference type="ARBA" id="ARBA00023053"/>
    </source>
</evidence>